<evidence type="ECO:0000313" key="2">
    <source>
        <dbReference type="EMBL" id="KAB7784591.1"/>
    </source>
</evidence>
<feature type="region of interest" description="Disordered" evidence="1">
    <location>
        <begin position="51"/>
        <end position="83"/>
    </location>
</feature>
<proteinExistence type="predicted"/>
<accession>A0A833J782</accession>
<evidence type="ECO:0000256" key="1">
    <source>
        <dbReference type="SAM" id="MobiDB-lite"/>
    </source>
</evidence>
<gene>
    <name evidence="2" type="ORF">F8B43_2624</name>
</gene>
<comment type="caution">
    <text evidence="2">The sequence shown here is derived from an EMBL/GenBank/DDBJ whole genome shotgun (WGS) entry which is preliminary data.</text>
</comment>
<sequence length="83" mass="8843">MRATSSVHGPASRGSRVILRVERLPTGSGEGRPTALTEGKPLMKHLIFPSTRRSMQRRRTACVGPCRTRPAAGTVAEETSGTG</sequence>
<organism evidence="2 3">
    <name type="scientific">Methylorubrum populi</name>
    <dbReference type="NCBI Taxonomy" id="223967"/>
    <lineage>
        <taxon>Bacteria</taxon>
        <taxon>Pseudomonadati</taxon>
        <taxon>Pseudomonadota</taxon>
        <taxon>Alphaproteobacteria</taxon>
        <taxon>Hyphomicrobiales</taxon>
        <taxon>Methylobacteriaceae</taxon>
        <taxon>Methylorubrum</taxon>
    </lineage>
</organism>
<protein>
    <submittedName>
        <fullName evidence="2">Uncharacterized protein</fullName>
    </submittedName>
</protein>
<dbReference type="Proteomes" id="UP000469949">
    <property type="component" value="Unassembled WGS sequence"/>
</dbReference>
<reference evidence="2 3" key="1">
    <citation type="submission" date="2019-10" db="EMBL/GenBank/DDBJ databases">
        <title>Draft Genome Sequence of the Caffeine Degrading Methylotroph Methylorubrum populi PINKEL.</title>
        <authorList>
            <person name="Dawson S.C."/>
            <person name="Zhang X."/>
            <person name="Wright M.E."/>
            <person name="Sharma G."/>
            <person name="Langner J.T."/>
            <person name="Ditty J.L."/>
            <person name="Subuyuj G.A."/>
        </authorList>
    </citation>
    <scope>NUCLEOTIDE SEQUENCE [LARGE SCALE GENOMIC DNA]</scope>
    <source>
        <strain evidence="2 3">Pinkel</strain>
    </source>
</reference>
<evidence type="ECO:0000313" key="3">
    <source>
        <dbReference type="Proteomes" id="UP000469949"/>
    </source>
</evidence>
<dbReference type="AlphaFoldDB" id="A0A833J782"/>
<name>A0A833J782_9HYPH</name>
<dbReference type="EMBL" id="WEKV01000010">
    <property type="protein sequence ID" value="KAB7784591.1"/>
    <property type="molecule type" value="Genomic_DNA"/>
</dbReference>